<comment type="caution">
    <text evidence="3">The sequence shown here is derived from an EMBL/GenBank/DDBJ whole genome shotgun (WGS) entry which is preliminary data.</text>
</comment>
<evidence type="ECO:0008006" key="5">
    <source>
        <dbReference type="Google" id="ProtNLM"/>
    </source>
</evidence>
<dbReference type="EMBL" id="BAAAZH010000001">
    <property type="protein sequence ID" value="GAA4107750.1"/>
    <property type="molecule type" value="Genomic_DNA"/>
</dbReference>
<dbReference type="InterPro" id="IPR018676">
    <property type="entry name" value="DUF2149"/>
</dbReference>
<keyword evidence="2" id="KW-0472">Membrane</keyword>
<reference evidence="4" key="1">
    <citation type="journal article" date="2019" name="Int. J. Syst. Evol. Microbiol.">
        <title>The Global Catalogue of Microorganisms (GCM) 10K type strain sequencing project: providing services to taxonomists for standard genome sequencing and annotation.</title>
        <authorList>
            <consortium name="The Broad Institute Genomics Platform"/>
            <consortium name="The Broad Institute Genome Sequencing Center for Infectious Disease"/>
            <person name="Wu L."/>
            <person name="Ma J."/>
        </authorList>
    </citation>
    <scope>NUCLEOTIDE SEQUENCE [LARGE SCALE GENOMIC DNA]</scope>
    <source>
        <strain evidence="4">JCM 16703</strain>
    </source>
</reference>
<feature type="region of interest" description="Disordered" evidence="1">
    <location>
        <begin position="106"/>
        <end position="139"/>
    </location>
</feature>
<dbReference type="RefSeq" id="WP_344731207.1">
    <property type="nucleotide sequence ID" value="NZ_BAAAZH010000001.1"/>
</dbReference>
<evidence type="ECO:0000256" key="2">
    <source>
        <dbReference type="SAM" id="Phobius"/>
    </source>
</evidence>
<protein>
    <recommendedName>
        <fullName evidence="5">DUF2149 domain-containing protein</fullName>
    </recommendedName>
</protein>
<feature type="transmembrane region" description="Helical" evidence="2">
    <location>
        <begin position="21"/>
        <end position="43"/>
    </location>
</feature>
<sequence length="139" mass="13986">MIPVSTRARRARRDREQGEPLDGLVNLFDLGIVLSVGFLLAALSSLDLTDALTDPDTAQRVPAGQVTAPTGSETGPVAPTGEEVVGPGTAVGTVYQLADGRLVYVIPSPSPSAGATPPAVPTTPSTPAPTPSPTPAPAP</sequence>
<feature type="compositionally biased region" description="Pro residues" evidence="1">
    <location>
        <begin position="118"/>
        <end position="139"/>
    </location>
</feature>
<accession>A0ABP7X980</accession>
<keyword evidence="2" id="KW-1133">Transmembrane helix</keyword>
<dbReference type="Pfam" id="PF09919">
    <property type="entry name" value="DUF2149"/>
    <property type="match status" value="1"/>
</dbReference>
<feature type="region of interest" description="Disordered" evidence="1">
    <location>
        <begin position="54"/>
        <end position="85"/>
    </location>
</feature>
<name>A0ABP7X980_9ACTN</name>
<evidence type="ECO:0000256" key="1">
    <source>
        <dbReference type="SAM" id="MobiDB-lite"/>
    </source>
</evidence>
<dbReference type="Proteomes" id="UP001501495">
    <property type="component" value="Unassembled WGS sequence"/>
</dbReference>
<keyword evidence="2" id="KW-0812">Transmembrane</keyword>
<organism evidence="3 4">
    <name type="scientific">Nocardioides fonticola</name>
    <dbReference type="NCBI Taxonomy" id="450363"/>
    <lineage>
        <taxon>Bacteria</taxon>
        <taxon>Bacillati</taxon>
        <taxon>Actinomycetota</taxon>
        <taxon>Actinomycetes</taxon>
        <taxon>Propionibacteriales</taxon>
        <taxon>Nocardioidaceae</taxon>
        <taxon>Nocardioides</taxon>
    </lineage>
</organism>
<evidence type="ECO:0000313" key="3">
    <source>
        <dbReference type="EMBL" id="GAA4107750.1"/>
    </source>
</evidence>
<gene>
    <name evidence="3" type="ORF">GCM10022215_00910</name>
</gene>
<keyword evidence="4" id="KW-1185">Reference proteome</keyword>
<evidence type="ECO:0000313" key="4">
    <source>
        <dbReference type="Proteomes" id="UP001501495"/>
    </source>
</evidence>
<proteinExistence type="predicted"/>